<dbReference type="GO" id="GO:0052621">
    <property type="term" value="F:diguanylate cyclase activity"/>
    <property type="evidence" value="ECO:0007669"/>
    <property type="project" value="TreeGrafter"/>
</dbReference>
<dbReference type="PANTHER" id="PTHR45138">
    <property type="entry name" value="REGULATORY COMPONENTS OF SENSORY TRANSDUCTION SYSTEM"/>
    <property type="match status" value="1"/>
</dbReference>
<dbReference type="GO" id="GO:0043709">
    <property type="term" value="P:cell adhesion involved in single-species biofilm formation"/>
    <property type="evidence" value="ECO:0007669"/>
    <property type="project" value="TreeGrafter"/>
</dbReference>
<dbReference type="InterPro" id="IPR029787">
    <property type="entry name" value="Nucleotide_cyclase"/>
</dbReference>
<evidence type="ECO:0000259" key="1">
    <source>
        <dbReference type="PROSITE" id="PS50887"/>
    </source>
</evidence>
<dbReference type="GO" id="GO:0005886">
    <property type="term" value="C:plasma membrane"/>
    <property type="evidence" value="ECO:0007669"/>
    <property type="project" value="TreeGrafter"/>
</dbReference>
<dbReference type="NCBIfam" id="TIGR00254">
    <property type="entry name" value="GGDEF"/>
    <property type="match status" value="1"/>
</dbReference>
<dbReference type="AlphaFoldDB" id="A0A2W4XY30"/>
<protein>
    <submittedName>
        <fullName evidence="2">GGDEF domain-containing protein</fullName>
    </submittedName>
</protein>
<evidence type="ECO:0000313" key="2">
    <source>
        <dbReference type="EMBL" id="PZO39615.1"/>
    </source>
</evidence>
<evidence type="ECO:0000313" key="3">
    <source>
        <dbReference type="Proteomes" id="UP000249467"/>
    </source>
</evidence>
<feature type="domain" description="GGDEF" evidence="1">
    <location>
        <begin position="30"/>
        <end position="178"/>
    </location>
</feature>
<gene>
    <name evidence="2" type="ORF">DCF19_13605</name>
</gene>
<dbReference type="InterPro" id="IPR043128">
    <property type="entry name" value="Rev_trsase/Diguanyl_cyclase"/>
</dbReference>
<name>A0A2W4XY30_9CYAN</name>
<dbReference type="Proteomes" id="UP000249467">
    <property type="component" value="Unassembled WGS sequence"/>
</dbReference>
<dbReference type="SUPFAM" id="SSF55073">
    <property type="entry name" value="Nucleotide cyclase"/>
    <property type="match status" value="1"/>
</dbReference>
<accession>A0A2W4XY30</accession>
<dbReference type="Gene3D" id="3.30.70.270">
    <property type="match status" value="1"/>
</dbReference>
<dbReference type="PANTHER" id="PTHR45138:SF9">
    <property type="entry name" value="DIGUANYLATE CYCLASE DGCM-RELATED"/>
    <property type="match status" value="1"/>
</dbReference>
<organism evidence="2 3">
    <name type="scientific">Pseudanabaena frigida</name>
    <dbReference type="NCBI Taxonomy" id="945775"/>
    <lineage>
        <taxon>Bacteria</taxon>
        <taxon>Bacillati</taxon>
        <taxon>Cyanobacteriota</taxon>
        <taxon>Cyanophyceae</taxon>
        <taxon>Pseudanabaenales</taxon>
        <taxon>Pseudanabaenaceae</taxon>
        <taxon>Pseudanabaena</taxon>
    </lineage>
</organism>
<dbReference type="Pfam" id="PF00990">
    <property type="entry name" value="GGDEF"/>
    <property type="match status" value="1"/>
</dbReference>
<reference evidence="2 3" key="2">
    <citation type="submission" date="2018-06" db="EMBL/GenBank/DDBJ databases">
        <title>Metagenomic assembly of (sub)arctic Cyanobacteria and their associated microbiome from non-axenic cultures.</title>
        <authorList>
            <person name="Baurain D."/>
        </authorList>
    </citation>
    <scope>NUCLEOTIDE SEQUENCE [LARGE SCALE GENOMIC DNA]</scope>
    <source>
        <strain evidence="2">ULC066bin1</strain>
    </source>
</reference>
<dbReference type="GO" id="GO:1902201">
    <property type="term" value="P:negative regulation of bacterial-type flagellum-dependent cell motility"/>
    <property type="evidence" value="ECO:0007669"/>
    <property type="project" value="TreeGrafter"/>
</dbReference>
<comment type="caution">
    <text evidence="2">The sequence shown here is derived from an EMBL/GenBank/DDBJ whole genome shotgun (WGS) entry which is preliminary data.</text>
</comment>
<dbReference type="CDD" id="cd01949">
    <property type="entry name" value="GGDEF"/>
    <property type="match status" value="1"/>
</dbReference>
<dbReference type="SMART" id="SM00267">
    <property type="entry name" value="GGDEF"/>
    <property type="match status" value="1"/>
</dbReference>
<reference evidence="2 3" key="1">
    <citation type="submission" date="2018-04" db="EMBL/GenBank/DDBJ databases">
        <authorList>
            <person name="Go L.Y."/>
            <person name="Mitchell J.A."/>
        </authorList>
    </citation>
    <scope>NUCLEOTIDE SEQUENCE [LARGE SCALE GENOMIC DNA]</scope>
    <source>
        <strain evidence="2">ULC066bin1</strain>
    </source>
</reference>
<dbReference type="InterPro" id="IPR000160">
    <property type="entry name" value="GGDEF_dom"/>
</dbReference>
<dbReference type="InterPro" id="IPR050469">
    <property type="entry name" value="Diguanylate_Cyclase"/>
</dbReference>
<proteinExistence type="predicted"/>
<dbReference type="EMBL" id="QBML01000017">
    <property type="protein sequence ID" value="PZO39615.1"/>
    <property type="molecule type" value="Genomic_DNA"/>
</dbReference>
<sequence>MTNLNRDELTGLKNRKLLQNCFDEYTGDSSHFGLILIDVDGLIYFNDYYGHAEGDEKLKQIAELICQNVPSSVDVFRSGGDEFAILLNNLNMAEVISLAMQICKTVNQNFAHMPPLRRFYWMRDRSCLEVHYPLTVSCGVAFYPEDGINYKDLNKAVDEALFRAGKTLFGGVVGLARNGYEYCSLPF</sequence>
<dbReference type="PROSITE" id="PS50887">
    <property type="entry name" value="GGDEF"/>
    <property type="match status" value="1"/>
</dbReference>